<organism evidence="1 2">
    <name type="scientific">Paenibacillus macerans</name>
    <name type="common">Bacillus macerans</name>
    <dbReference type="NCBI Taxonomy" id="44252"/>
    <lineage>
        <taxon>Bacteria</taxon>
        <taxon>Bacillati</taxon>
        <taxon>Bacillota</taxon>
        <taxon>Bacilli</taxon>
        <taxon>Bacillales</taxon>
        <taxon>Paenibacillaceae</taxon>
        <taxon>Paenibacillus</taxon>
    </lineage>
</organism>
<comment type="caution">
    <text evidence="1">The sequence shown here is derived from an EMBL/GenBank/DDBJ whole genome shotgun (WGS) entry which is preliminary data.</text>
</comment>
<dbReference type="STRING" id="44252.DJ90_5539"/>
<sequence length="70" mass="7874">MSRLRRLTWPKMRTILYGCTASFQAASVSRRFPAFPGEESKNGRFAVKLAYGAKCRKSTKDCVPQSICGR</sequence>
<gene>
    <name evidence="1" type="ORF">DJ90_5539</name>
</gene>
<reference evidence="1 2" key="1">
    <citation type="submission" date="2014-04" db="EMBL/GenBank/DDBJ databases">
        <authorList>
            <person name="Bishop-Lilly K.A."/>
            <person name="Broomall S.M."/>
            <person name="Chain P.S."/>
            <person name="Chertkov O."/>
            <person name="Coyne S.R."/>
            <person name="Daligault H.E."/>
            <person name="Davenport K.W."/>
            <person name="Erkkila T."/>
            <person name="Frey K.G."/>
            <person name="Gibbons H.S."/>
            <person name="Gu W."/>
            <person name="Jaissle J."/>
            <person name="Johnson S.L."/>
            <person name="Koroleva G.I."/>
            <person name="Ladner J.T."/>
            <person name="Lo C.-C."/>
            <person name="Minogue T.D."/>
            <person name="Munk C."/>
            <person name="Palacios G.F."/>
            <person name="Redden C.L."/>
            <person name="Rosenzweig C.N."/>
            <person name="Scholz M.B."/>
            <person name="Teshima H."/>
            <person name="Xu Y."/>
        </authorList>
    </citation>
    <scope>NUCLEOTIDE SEQUENCE [LARGE SCALE GENOMIC DNA]</scope>
    <source>
        <strain evidence="1 2">8244</strain>
    </source>
</reference>
<dbReference type="AlphaFoldDB" id="A0A090YC25"/>
<keyword evidence="2" id="KW-1185">Reference proteome</keyword>
<name>A0A090YC25_PAEMA</name>
<dbReference type="Proteomes" id="UP000029278">
    <property type="component" value="Unassembled WGS sequence"/>
</dbReference>
<proteinExistence type="predicted"/>
<protein>
    <submittedName>
        <fullName evidence="1">Uncharacterized protein</fullName>
    </submittedName>
</protein>
<accession>A0A090YC25</accession>
<evidence type="ECO:0000313" key="2">
    <source>
        <dbReference type="Proteomes" id="UP000029278"/>
    </source>
</evidence>
<dbReference type="HOGENOM" id="CLU_2754064_0_0_9"/>
<dbReference type="EMBL" id="JMQA01000042">
    <property type="protein sequence ID" value="KFM95397.1"/>
    <property type="molecule type" value="Genomic_DNA"/>
</dbReference>
<evidence type="ECO:0000313" key="1">
    <source>
        <dbReference type="EMBL" id="KFM95397.1"/>
    </source>
</evidence>